<reference evidence="1" key="1">
    <citation type="submission" date="2017-02" db="EMBL/GenBank/DDBJ databases">
        <title>Novel co-symbiosis in the unique lucinid bivalve Phacoides pectinatus.</title>
        <authorList>
            <person name="Lim S.J."/>
            <person name="Davis B.G."/>
            <person name="Gill D.E."/>
            <person name="Engel A.S."/>
            <person name="Anderson L.C."/>
            <person name="Campbell B.J."/>
        </authorList>
    </citation>
    <scope>NUCLEOTIDE SEQUENCE [LARGE SCALE GENOMIC DNA]</scope>
    <source>
        <strain evidence="1">LUC13016_P6</strain>
    </source>
</reference>
<gene>
    <name evidence="1" type="ORF">B0D84_06155</name>
</gene>
<dbReference type="Proteomes" id="UP000243361">
    <property type="component" value="Unassembled WGS sequence"/>
</dbReference>
<proteinExistence type="predicted"/>
<sequence length="68" mass="7476">MSISPKSGARERPPGALVRVLPGVPPMGDDRGMVNISAAYTGRWASQYRDLAIRYNEKVWNLAESVDT</sequence>
<comment type="caution">
    <text evidence="1">The sequence shown here is derived from an EMBL/GenBank/DDBJ whole genome shotgun (WGS) entry which is preliminary data.</text>
</comment>
<keyword evidence="2" id="KW-1185">Reference proteome</keyword>
<dbReference type="AlphaFoldDB" id="A0A657PLL5"/>
<protein>
    <submittedName>
        <fullName evidence="1">Uncharacterized protein</fullName>
    </submittedName>
</protein>
<evidence type="ECO:0000313" key="1">
    <source>
        <dbReference type="EMBL" id="OQX32473.1"/>
    </source>
</evidence>
<feature type="non-terminal residue" evidence="1">
    <location>
        <position position="68"/>
    </location>
</feature>
<evidence type="ECO:0000313" key="2">
    <source>
        <dbReference type="Proteomes" id="UP000243361"/>
    </source>
</evidence>
<accession>A0A657PLL5</accession>
<organism evidence="1 2">
    <name type="scientific">Candidatus Sedimenticola endophacoides</name>
    <dbReference type="NCBI Taxonomy" id="2548426"/>
    <lineage>
        <taxon>Bacteria</taxon>
        <taxon>Pseudomonadati</taxon>
        <taxon>Pseudomonadota</taxon>
        <taxon>Gammaproteobacteria</taxon>
        <taxon>Chromatiales</taxon>
        <taxon>Sedimenticolaceae</taxon>
        <taxon>Sedimenticola</taxon>
    </lineage>
</organism>
<dbReference type="EMBL" id="MUIE01000419">
    <property type="protein sequence ID" value="OQX32473.1"/>
    <property type="molecule type" value="Genomic_DNA"/>
</dbReference>
<name>A0A657PLL5_9GAMM</name>